<dbReference type="AlphaFoldDB" id="A0AAD7RL91"/>
<dbReference type="InterPro" id="IPR000477">
    <property type="entry name" value="RT_dom"/>
</dbReference>
<evidence type="ECO:0000313" key="3">
    <source>
        <dbReference type="Proteomes" id="UP001221898"/>
    </source>
</evidence>
<dbReference type="PROSITE" id="PS50878">
    <property type="entry name" value="RT_POL"/>
    <property type="match status" value="1"/>
</dbReference>
<protein>
    <recommendedName>
        <fullName evidence="1">Reverse transcriptase domain-containing protein</fullName>
    </recommendedName>
</protein>
<evidence type="ECO:0000259" key="1">
    <source>
        <dbReference type="PROSITE" id="PS50878"/>
    </source>
</evidence>
<name>A0AAD7RL91_9TELE</name>
<feature type="domain" description="Reverse transcriptase" evidence="1">
    <location>
        <begin position="1"/>
        <end position="147"/>
    </location>
</feature>
<dbReference type="Pfam" id="PF00078">
    <property type="entry name" value="RVT_1"/>
    <property type="match status" value="1"/>
</dbReference>
<keyword evidence="3" id="KW-1185">Reference proteome</keyword>
<gene>
    <name evidence="2" type="ORF">AAFF_G00176170</name>
</gene>
<reference evidence="2" key="1">
    <citation type="journal article" date="2023" name="Science">
        <title>Genome structures resolve the early diversification of teleost fishes.</title>
        <authorList>
            <person name="Parey E."/>
            <person name="Louis A."/>
            <person name="Montfort J."/>
            <person name="Bouchez O."/>
            <person name="Roques C."/>
            <person name="Iampietro C."/>
            <person name="Lluch J."/>
            <person name="Castinel A."/>
            <person name="Donnadieu C."/>
            <person name="Desvignes T."/>
            <person name="Floi Bucao C."/>
            <person name="Jouanno E."/>
            <person name="Wen M."/>
            <person name="Mejri S."/>
            <person name="Dirks R."/>
            <person name="Jansen H."/>
            <person name="Henkel C."/>
            <person name="Chen W.J."/>
            <person name="Zahm M."/>
            <person name="Cabau C."/>
            <person name="Klopp C."/>
            <person name="Thompson A.W."/>
            <person name="Robinson-Rechavi M."/>
            <person name="Braasch I."/>
            <person name="Lecointre G."/>
            <person name="Bobe J."/>
            <person name="Postlethwait J.H."/>
            <person name="Berthelot C."/>
            <person name="Roest Crollius H."/>
            <person name="Guiguen Y."/>
        </authorList>
    </citation>
    <scope>NUCLEOTIDE SEQUENCE</scope>
    <source>
        <strain evidence="2">NC1722</strain>
    </source>
</reference>
<sequence>MVAMISGLTHGDPPLSIDTDAVVGSFKRTQVNKAPGPDNICVHALKYCAEQLGGVFQGCVLSPLLFILYTDDCRTSHPNRHLVKFADDTVLLFLLSGPAQDHGPALDEFMEWCDISCLELNVTKTKEMVVVVSSRQQESRHFAAVPCSPLPLADFYTTLPKSGEDAYDYWLRLNQAADVATDRLKEQGKTLDCPMLEVTRMFIRNCPSKELAMTFRSKTIDKWSAEEVQDVLDEYHTEVSSRGAASAVSRKPNEDVHVNKVEMSGTEVSSPDKQDSCTAKVPESFALERVISMLEKILLQKSVPAQAMSNRQSKPRLPRIEGLDSLPCAVCGDVAHSALTHCRDKRLCFQCHSADHPRRSCPLLKSAQPARPEN</sequence>
<proteinExistence type="predicted"/>
<accession>A0AAD7RL91</accession>
<dbReference type="Proteomes" id="UP001221898">
    <property type="component" value="Unassembled WGS sequence"/>
</dbReference>
<organism evidence="2 3">
    <name type="scientific">Aldrovandia affinis</name>
    <dbReference type="NCBI Taxonomy" id="143900"/>
    <lineage>
        <taxon>Eukaryota</taxon>
        <taxon>Metazoa</taxon>
        <taxon>Chordata</taxon>
        <taxon>Craniata</taxon>
        <taxon>Vertebrata</taxon>
        <taxon>Euteleostomi</taxon>
        <taxon>Actinopterygii</taxon>
        <taxon>Neopterygii</taxon>
        <taxon>Teleostei</taxon>
        <taxon>Notacanthiformes</taxon>
        <taxon>Halosauridae</taxon>
        <taxon>Aldrovandia</taxon>
    </lineage>
</organism>
<evidence type="ECO:0000313" key="2">
    <source>
        <dbReference type="EMBL" id="KAJ8386193.1"/>
    </source>
</evidence>
<comment type="caution">
    <text evidence="2">The sequence shown here is derived from an EMBL/GenBank/DDBJ whole genome shotgun (WGS) entry which is preliminary data.</text>
</comment>
<dbReference type="EMBL" id="JAINUG010000233">
    <property type="protein sequence ID" value="KAJ8386193.1"/>
    <property type="molecule type" value="Genomic_DNA"/>
</dbReference>